<evidence type="ECO:0000313" key="2">
    <source>
        <dbReference type="EMBL" id="KAF2762446.1"/>
    </source>
</evidence>
<dbReference type="PANTHER" id="PTHR42085">
    <property type="entry name" value="F-BOX DOMAIN-CONTAINING PROTEIN"/>
    <property type="match status" value="1"/>
</dbReference>
<dbReference type="Proteomes" id="UP000799437">
    <property type="component" value="Unassembled WGS sequence"/>
</dbReference>
<sequence length="302" mass="34842">MAPRKSKNGSKVKKKKSTNKVSKIKAKKPLKNTVRKTLRSTLKQDLAEAEVSPRSATSFLDLPGEIRNEIYGLALTDLNGEISIVSGLSNHSSAAVDYYGAVQLLRINKQILREARPFLYGKHRMQLYTYQPRSFFKAIGTINANHIRHIEVFHYPKQRAYGHSLESSPLLPFYSRVCRNLETIRLASWYFWWIIRRDPVNGFRMIHKCCAQVLGQHNSLKEIHIRAPEDWSSVPAMVYLRGVEFGNKVMIELEEEMVKLGWSRHVLDIEGSQGYGQHYEWRLRGEAWVSIRHTRSYADGSI</sequence>
<evidence type="ECO:0000256" key="1">
    <source>
        <dbReference type="SAM" id="MobiDB-lite"/>
    </source>
</evidence>
<name>A0A6A6WJM6_9PEZI</name>
<proteinExistence type="predicted"/>
<dbReference type="PANTHER" id="PTHR42085:SF8">
    <property type="entry name" value="F-BOX DOMAIN-CONTAINING PROTEIN"/>
    <property type="match status" value="1"/>
</dbReference>
<keyword evidence="3" id="KW-1185">Reference proteome</keyword>
<dbReference type="RefSeq" id="XP_033604897.1">
    <property type="nucleotide sequence ID" value="XM_033747792.1"/>
</dbReference>
<organism evidence="2 3">
    <name type="scientific">Pseudovirgaria hyperparasitica</name>
    <dbReference type="NCBI Taxonomy" id="470096"/>
    <lineage>
        <taxon>Eukaryota</taxon>
        <taxon>Fungi</taxon>
        <taxon>Dikarya</taxon>
        <taxon>Ascomycota</taxon>
        <taxon>Pezizomycotina</taxon>
        <taxon>Dothideomycetes</taxon>
        <taxon>Dothideomycetes incertae sedis</taxon>
        <taxon>Acrospermales</taxon>
        <taxon>Acrospermaceae</taxon>
        <taxon>Pseudovirgaria</taxon>
    </lineage>
</organism>
<reference evidence="2" key="1">
    <citation type="journal article" date="2020" name="Stud. Mycol.">
        <title>101 Dothideomycetes genomes: a test case for predicting lifestyles and emergence of pathogens.</title>
        <authorList>
            <person name="Haridas S."/>
            <person name="Albert R."/>
            <person name="Binder M."/>
            <person name="Bloem J."/>
            <person name="Labutti K."/>
            <person name="Salamov A."/>
            <person name="Andreopoulos B."/>
            <person name="Baker S."/>
            <person name="Barry K."/>
            <person name="Bills G."/>
            <person name="Bluhm B."/>
            <person name="Cannon C."/>
            <person name="Castanera R."/>
            <person name="Culley D."/>
            <person name="Daum C."/>
            <person name="Ezra D."/>
            <person name="Gonzalez J."/>
            <person name="Henrissat B."/>
            <person name="Kuo A."/>
            <person name="Liang C."/>
            <person name="Lipzen A."/>
            <person name="Lutzoni F."/>
            <person name="Magnuson J."/>
            <person name="Mondo S."/>
            <person name="Nolan M."/>
            <person name="Ohm R."/>
            <person name="Pangilinan J."/>
            <person name="Park H.-J."/>
            <person name="Ramirez L."/>
            <person name="Alfaro M."/>
            <person name="Sun H."/>
            <person name="Tritt A."/>
            <person name="Yoshinaga Y."/>
            <person name="Zwiers L.-H."/>
            <person name="Turgeon B."/>
            <person name="Goodwin S."/>
            <person name="Spatafora J."/>
            <person name="Crous P."/>
            <person name="Grigoriev I."/>
        </authorList>
    </citation>
    <scope>NUCLEOTIDE SEQUENCE</scope>
    <source>
        <strain evidence="2">CBS 121739</strain>
    </source>
</reference>
<dbReference type="AlphaFoldDB" id="A0A6A6WJM6"/>
<dbReference type="InterPro" id="IPR038883">
    <property type="entry name" value="AN11006-like"/>
</dbReference>
<feature type="region of interest" description="Disordered" evidence="1">
    <location>
        <begin position="1"/>
        <end position="33"/>
    </location>
</feature>
<accession>A0A6A6WJM6</accession>
<evidence type="ECO:0008006" key="4">
    <source>
        <dbReference type="Google" id="ProtNLM"/>
    </source>
</evidence>
<evidence type="ECO:0000313" key="3">
    <source>
        <dbReference type="Proteomes" id="UP000799437"/>
    </source>
</evidence>
<gene>
    <name evidence="2" type="ORF">EJ05DRAFT_506175</name>
</gene>
<protein>
    <recommendedName>
        <fullName evidence="4">F-box domain-containing protein</fullName>
    </recommendedName>
</protein>
<dbReference type="GeneID" id="54488846"/>
<dbReference type="OrthoDB" id="62952at2759"/>
<dbReference type="EMBL" id="ML996565">
    <property type="protein sequence ID" value="KAF2762446.1"/>
    <property type="molecule type" value="Genomic_DNA"/>
</dbReference>